<evidence type="ECO:0000256" key="1">
    <source>
        <dbReference type="ARBA" id="ARBA00010219"/>
    </source>
</evidence>
<gene>
    <name evidence="5" type="ORF">JBS370_LOCUS34731</name>
    <name evidence="4" type="ORF">ZHD862_LOCUS37358</name>
</gene>
<dbReference type="GO" id="GO:0051287">
    <property type="term" value="F:NAD binding"/>
    <property type="evidence" value="ECO:0007669"/>
    <property type="project" value="InterPro"/>
</dbReference>
<proteinExistence type="inferred from homology"/>
<dbReference type="EMBL" id="CAJNOT010006963">
    <property type="protein sequence ID" value="CAF1499003.1"/>
    <property type="molecule type" value="Genomic_DNA"/>
</dbReference>
<evidence type="ECO:0000313" key="5">
    <source>
        <dbReference type="EMBL" id="CAF4165482.1"/>
    </source>
</evidence>
<reference evidence="4" key="1">
    <citation type="submission" date="2021-02" db="EMBL/GenBank/DDBJ databases">
        <authorList>
            <person name="Nowell W R."/>
        </authorList>
    </citation>
    <scope>NUCLEOTIDE SEQUENCE</scope>
</reference>
<dbReference type="EMBL" id="CAJOBD010011302">
    <property type="protein sequence ID" value="CAF4165482.1"/>
    <property type="molecule type" value="Genomic_DNA"/>
</dbReference>
<dbReference type="GO" id="GO:0016616">
    <property type="term" value="F:oxidoreductase activity, acting on the CH-OH group of donors, NAD or NADP as acceptor"/>
    <property type="evidence" value="ECO:0007669"/>
    <property type="project" value="InterPro"/>
</dbReference>
<dbReference type="Pfam" id="PF01210">
    <property type="entry name" value="NAD_Gly3P_dh_N"/>
    <property type="match status" value="1"/>
</dbReference>
<dbReference type="GO" id="GO:0005829">
    <property type="term" value="C:cytosol"/>
    <property type="evidence" value="ECO:0007669"/>
    <property type="project" value="TreeGrafter"/>
</dbReference>
<dbReference type="Proteomes" id="UP000663864">
    <property type="component" value="Unassembled WGS sequence"/>
</dbReference>
<protein>
    <recommendedName>
        <fullName evidence="3">Glycerol-3-phosphate dehydrogenase NAD-dependent N-terminal domain-containing protein</fullName>
    </recommendedName>
</protein>
<evidence type="ECO:0000313" key="4">
    <source>
        <dbReference type="EMBL" id="CAF1499003.1"/>
    </source>
</evidence>
<dbReference type="SUPFAM" id="SSF54506">
    <property type="entry name" value="Diaminopimelate epimerase-like"/>
    <property type="match status" value="1"/>
</dbReference>
<feature type="domain" description="Glycerol-3-phosphate dehydrogenase NAD-dependent N-terminal" evidence="3">
    <location>
        <begin position="68"/>
        <end position="135"/>
    </location>
</feature>
<evidence type="ECO:0000259" key="3">
    <source>
        <dbReference type="Pfam" id="PF01210"/>
    </source>
</evidence>
<keyword evidence="2" id="KW-0413">Isomerase</keyword>
<name>A0A815T510_9BILA</name>
<comment type="similarity">
    <text evidence="1">Belongs to the diaminopimelate epimerase family.</text>
</comment>
<dbReference type="InterPro" id="IPR001653">
    <property type="entry name" value="DAP_epimerase_DapF"/>
</dbReference>
<evidence type="ECO:0000256" key="2">
    <source>
        <dbReference type="ARBA" id="ARBA00023235"/>
    </source>
</evidence>
<dbReference type="GO" id="GO:0046168">
    <property type="term" value="P:glycerol-3-phosphate catabolic process"/>
    <property type="evidence" value="ECO:0007669"/>
    <property type="project" value="InterPro"/>
</dbReference>
<dbReference type="PANTHER" id="PTHR31689">
    <property type="entry name" value="DIAMINOPIMELATE EPIMERASE, CHLOROPLASTIC"/>
    <property type="match status" value="1"/>
</dbReference>
<dbReference type="AlphaFoldDB" id="A0A815T510"/>
<comment type="caution">
    <text evidence="4">The sequence shown here is derived from an EMBL/GenBank/DDBJ whole genome shotgun (WGS) entry which is preliminary data.</text>
</comment>
<dbReference type="InterPro" id="IPR011128">
    <property type="entry name" value="G3P_DH_NAD-dep_N"/>
</dbReference>
<dbReference type="Gene3D" id="3.10.310.10">
    <property type="entry name" value="Diaminopimelate Epimerase, Chain A, domain 1"/>
    <property type="match status" value="1"/>
</dbReference>
<dbReference type="PANTHER" id="PTHR31689:SF0">
    <property type="entry name" value="DIAMINOPIMELATE EPIMERASE"/>
    <property type="match status" value="1"/>
</dbReference>
<accession>A0A815T510</accession>
<feature type="non-terminal residue" evidence="4">
    <location>
        <position position="1"/>
    </location>
</feature>
<dbReference type="GO" id="GO:0009089">
    <property type="term" value="P:lysine biosynthetic process via diaminopimelate"/>
    <property type="evidence" value="ECO:0007669"/>
    <property type="project" value="InterPro"/>
</dbReference>
<sequence>MHGLGNDFVIINKKDLPKNCNLQQLSLNISNRNTGIGCDQFIIYNKQLNYYEMLIYNQDGSSAKLCGDDIKLPDNIFPSNQVSAILEKEVIILAVPSYAFDNSLNILKEAQISPNIVLLVATKGFSKNPTELLSDR</sequence>
<organism evidence="4 6">
    <name type="scientific">Rotaria sordida</name>
    <dbReference type="NCBI Taxonomy" id="392033"/>
    <lineage>
        <taxon>Eukaryota</taxon>
        <taxon>Metazoa</taxon>
        <taxon>Spiralia</taxon>
        <taxon>Gnathifera</taxon>
        <taxon>Rotifera</taxon>
        <taxon>Eurotatoria</taxon>
        <taxon>Bdelloidea</taxon>
        <taxon>Philodinida</taxon>
        <taxon>Philodinidae</taxon>
        <taxon>Rotaria</taxon>
    </lineage>
</organism>
<evidence type="ECO:0000313" key="6">
    <source>
        <dbReference type="Proteomes" id="UP000663864"/>
    </source>
</evidence>
<dbReference type="Proteomes" id="UP000663836">
    <property type="component" value="Unassembled WGS sequence"/>
</dbReference>
<dbReference type="GO" id="GO:0008837">
    <property type="term" value="F:diaminopimelate epimerase activity"/>
    <property type="evidence" value="ECO:0007669"/>
    <property type="project" value="InterPro"/>
</dbReference>